<organism evidence="7 8">
    <name type="scientific">Pararhodospirillum oryzae</name>
    <dbReference type="NCBI Taxonomy" id="478448"/>
    <lineage>
        <taxon>Bacteria</taxon>
        <taxon>Pseudomonadati</taxon>
        <taxon>Pseudomonadota</taxon>
        <taxon>Alphaproteobacteria</taxon>
        <taxon>Rhodospirillales</taxon>
        <taxon>Rhodospirillaceae</taxon>
        <taxon>Pararhodospirillum</taxon>
    </lineage>
</organism>
<evidence type="ECO:0000313" key="7">
    <source>
        <dbReference type="EMBL" id="GEO82356.1"/>
    </source>
</evidence>
<dbReference type="PANTHER" id="PTHR43378:SF2">
    <property type="entry name" value="UDP-3-O-ACYLGLUCOSAMINE N-ACYLTRANSFERASE 1, MITOCHONDRIAL-RELATED"/>
    <property type="match status" value="1"/>
</dbReference>
<dbReference type="NCBIfam" id="TIGR01853">
    <property type="entry name" value="lipid_A_lpxD"/>
    <property type="match status" value="1"/>
</dbReference>
<dbReference type="UniPathway" id="UPA00973"/>
<comment type="caution">
    <text evidence="7">The sequence shown here is derived from an EMBL/GenBank/DDBJ whole genome shotgun (WGS) entry which is preliminary data.</text>
</comment>
<keyword evidence="3 6" id="KW-0808">Transferase</keyword>
<dbReference type="EC" id="2.3.1.191" evidence="6"/>
<evidence type="ECO:0000256" key="3">
    <source>
        <dbReference type="ARBA" id="ARBA00022679"/>
    </source>
</evidence>
<dbReference type="PANTHER" id="PTHR43378">
    <property type="entry name" value="UDP-3-O-ACYLGLUCOSAMINE N-ACYLTRANSFERASE"/>
    <property type="match status" value="1"/>
</dbReference>
<dbReference type="OrthoDB" id="9784739at2"/>
<keyword evidence="6" id="KW-0677">Repeat</keyword>
<dbReference type="Gene3D" id="3.40.1390.10">
    <property type="entry name" value="MurE/MurF, N-terminal domain"/>
    <property type="match status" value="1"/>
</dbReference>
<comment type="pathway">
    <text evidence="6">Bacterial outer membrane biogenesis; LPS lipid A biosynthesis.</text>
</comment>
<comment type="catalytic activity">
    <reaction evidence="6">
        <text>a UDP-3-O-[(3R)-3-hydroxyacyl]-alpha-D-glucosamine + a (3R)-hydroxyacyl-[ACP] = a UDP-2-N,3-O-bis[(3R)-3-hydroxyacyl]-alpha-D-glucosamine + holo-[ACP] + H(+)</text>
        <dbReference type="Rhea" id="RHEA:53836"/>
        <dbReference type="Rhea" id="RHEA-COMP:9685"/>
        <dbReference type="Rhea" id="RHEA-COMP:9945"/>
        <dbReference type="ChEBI" id="CHEBI:15378"/>
        <dbReference type="ChEBI" id="CHEBI:64479"/>
        <dbReference type="ChEBI" id="CHEBI:78827"/>
        <dbReference type="ChEBI" id="CHEBI:137740"/>
        <dbReference type="ChEBI" id="CHEBI:137748"/>
        <dbReference type="EC" id="2.3.1.191"/>
    </reaction>
</comment>
<evidence type="ECO:0000256" key="2">
    <source>
        <dbReference type="ARBA" id="ARBA00022556"/>
    </source>
</evidence>
<comment type="similarity">
    <text evidence="6">Belongs to the transferase hexapeptide repeat family. LpxD subfamily.</text>
</comment>
<proteinExistence type="inferred from homology"/>
<dbReference type="RefSeq" id="WP_147164374.1">
    <property type="nucleotide sequence ID" value="NZ_BJZO01000073.1"/>
</dbReference>
<dbReference type="CDD" id="cd03352">
    <property type="entry name" value="LbH_LpxD"/>
    <property type="match status" value="1"/>
</dbReference>
<dbReference type="EMBL" id="BJZO01000073">
    <property type="protein sequence ID" value="GEO82356.1"/>
    <property type="molecule type" value="Genomic_DNA"/>
</dbReference>
<gene>
    <name evidence="6 7" type="primary">lpxD</name>
    <name evidence="7" type="ORF">ROR02_24870</name>
</gene>
<evidence type="ECO:0000256" key="5">
    <source>
        <dbReference type="ARBA" id="ARBA00023315"/>
    </source>
</evidence>
<dbReference type="NCBIfam" id="NF002060">
    <property type="entry name" value="PRK00892.1"/>
    <property type="match status" value="1"/>
</dbReference>
<keyword evidence="1 6" id="KW-0444">Lipid biosynthesis</keyword>
<keyword evidence="4 6" id="KW-0443">Lipid metabolism</keyword>
<dbReference type="InterPro" id="IPR007691">
    <property type="entry name" value="LpxD"/>
</dbReference>
<dbReference type="AlphaFoldDB" id="A0A512HA77"/>
<name>A0A512HA77_9PROT</name>
<protein>
    <recommendedName>
        <fullName evidence="6">UDP-3-O-acylglucosamine N-acyltransferase</fullName>
        <ecNumber evidence="6">2.3.1.191</ecNumber>
    </recommendedName>
</protein>
<evidence type="ECO:0000256" key="6">
    <source>
        <dbReference type="HAMAP-Rule" id="MF_00523"/>
    </source>
</evidence>
<sequence>MDLTALALLLDGQVHGKGDLTFDRPAHPDHAGDTDLAVAMQADLLDRLGESRARVALVAQGAEVPDGAVDAWVSVGRPRFALHHLTTAFAWPVAVAPGVHPLAVIEDGAVLGADVAIGPFVHVGAGARVGRGCKILNGVSVGAGAVLGEECLVYPGVRIGDRVRLGNRVMIHANACLGADGFSFVTPEPGSVESAKASGRVEGASQALARIHSLGAVVIGDDVEIGANTCIDRGTLADTEVGAGTKIDDLVMIGHNVRIGRSCMLCGQVGIAGSSVVGNGVVLAGGVGVGDHSVIGDFAVIGARSGISGHIPPRSVWLGYPAMPKDAAMESYRLMRRLRSLFKDVSDLKKVARSLPSSLSSSS</sequence>
<dbReference type="Gene3D" id="2.160.10.10">
    <property type="entry name" value="Hexapeptide repeat proteins"/>
    <property type="match status" value="1"/>
</dbReference>
<dbReference type="SUPFAM" id="SSF51161">
    <property type="entry name" value="Trimeric LpxA-like enzymes"/>
    <property type="match status" value="1"/>
</dbReference>
<dbReference type="InterPro" id="IPR011004">
    <property type="entry name" value="Trimer_LpxA-like_sf"/>
</dbReference>
<feature type="active site" description="Proton acceptor" evidence="6">
    <location>
        <position position="255"/>
    </location>
</feature>
<dbReference type="GO" id="GO:0009245">
    <property type="term" value="P:lipid A biosynthetic process"/>
    <property type="evidence" value="ECO:0007669"/>
    <property type="project" value="UniProtKB-UniRule"/>
</dbReference>
<dbReference type="Pfam" id="PF00132">
    <property type="entry name" value="Hexapep"/>
    <property type="match status" value="1"/>
</dbReference>
<keyword evidence="2 6" id="KW-0441">Lipid A biosynthesis</keyword>
<keyword evidence="8" id="KW-1185">Reference proteome</keyword>
<accession>A0A512HA77</accession>
<dbReference type="InterPro" id="IPR001451">
    <property type="entry name" value="Hexapep"/>
</dbReference>
<comment type="function">
    <text evidence="6">Catalyzes the N-acylation of UDP-3-O-acylglucosamine using 3-hydroxyacyl-ACP as the acyl donor. Is involved in the biosynthesis of lipid A, a phosphorylated glycolipid that anchors the lipopolysaccharide to the outer membrane of the cell.</text>
</comment>
<keyword evidence="5 6" id="KW-0012">Acyltransferase</keyword>
<evidence type="ECO:0000256" key="1">
    <source>
        <dbReference type="ARBA" id="ARBA00022516"/>
    </source>
</evidence>
<dbReference type="Proteomes" id="UP000321567">
    <property type="component" value="Unassembled WGS sequence"/>
</dbReference>
<dbReference type="GO" id="GO:0016020">
    <property type="term" value="C:membrane"/>
    <property type="evidence" value="ECO:0007669"/>
    <property type="project" value="GOC"/>
</dbReference>
<evidence type="ECO:0000313" key="8">
    <source>
        <dbReference type="Proteomes" id="UP000321567"/>
    </source>
</evidence>
<reference evidence="7 8" key="1">
    <citation type="submission" date="2019-07" db="EMBL/GenBank/DDBJ databases">
        <title>Whole genome shotgun sequence of Rhodospirillum oryzae NBRC 107573.</title>
        <authorList>
            <person name="Hosoyama A."/>
            <person name="Uohara A."/>
            <person name="Ohji S."/>
            <person name="Ichikawa N."/>
        </authorList>
    </citation>
    <scope>NUCLEOTIDE SEQUENCE [LARGE SCALE GENOMIC DNA]</scope>
    <source>
        <strain evidence="7 8">NBRC 107573</strain>
    </source>
</reference>
<dbReference type="GO" id="GO:0103118">
    <property type="term" value="F:UDP-3-O-[(3R)-3-hydroxyacyl]-glucosamine N-acyltransferase activity"/>
    <property type="evidence" value="ECO:0007669"/>
    <property type="project" value="UniProtKB-EC"/>
</dbReference>
<dbReference type="GO" id="GO:0016410">
    <property type="term" value="F:N-acyltransferase activity"/>
    <property type="evidence" value="ECO:0007669"/>
    <property type="project" value="InterPro"/>
</dbReference>
<comment type="subunit">
    <text evidence="6">Homotrimer.</text>
</comment>
<dbReference type="HAMAP" id="MF_00523">
    <property type="entry name" value="LpxD"/>
    <property type="match status" value="1"/>
</dbReference>
<evidence type="ECO:0000256" key="4">
    <source>
        <dbReference type="ARBA" id="ARBA00023098"/>
    </source>
</evidence>